<keyword evidence="6 11" id="KW-1133">Transmembrane helix</keyword>
<dbReference type="GO" id="GO:0032977">
    <property type="term" value="F:membrane insertase activity"/>
    <property type="evidence" value="ECO:0007669"/>
    <property type="project" value="InterPro"/>
</dbReference>
<organism evidence="13 14">
    <name type="scientific">Canariomyces notabilis</name>
    <dbReference type="NCBI Taxonomy" id="2074819"/>
    <lineage>
        <taxon>Eukaryota</taxon>
        <taxon>Fungi</taxon>
        <taxon>Dikarya</taxon>
        <taxon>Ascomycota</taxon>
        <taxon>Pezizomycotina</taxon>
        <taxon>Sordariomycetes</taxon>
        <taxon>Sordariomycetidae</taxon>
        <taxon>Sordariales</taxon>
        <taxon>Chaetomiaceae</taxon>
        <taxon>Canariomyces</taxon>
    </lineage>
</organism>
<evidence type="ECO:0000256" key="7">
    <source>
        <dbReference type="ARBA" id="ARBA00023128"/>
    </source>
</evidence>
<reference evidence="13" key="2">
    <citation type="submission" date="2023-05" db="EMBL/GenBank/DDBJ databases">
        <authorList>
            <consortium name="Lawrence Berkeley National Laboratory"/>
            <person name="Steindorff A."/>
            <person name="Hensen N."/>
            <person name="Bonometti L."/>
            <person name="Westerberg I."/>
            <person name="Brannstrom I.O."/>
            <person name="Guillou S."/>
            <person name="Cros-Aarteil S."/>
            <person name="Calhoun S."/>
            <person name="Haridas S."/>
            <person name="Kuo A."/>
            <person name="Mondo S."/>
            <person name="Pangilinan J."/>
            <person name="Riley R."/>
            <person name="Labutti K."/>
            <person name="Andreopoulos B."/>
            <person name="Lipzen A."/>
            <person name="Chen C."/>
            <person name="Yanf M."/>
            <person name="Daum C."/>
            <person name="Ng V."/>
            <person name="Clum A."/>
            <person name="Ohm R."/>
            <person name="Martin F."/>
            <person name="Silar P."/>
            <person name="Natvig D."/>
            <person name="Lalanne C."/>
            <person name="Gautier V."/>
            <person name="Ament-Velasquez S.L."/>
            <person name="Kruys A."/>
            <person name="Hutchinson M.I."/>
            <person name="Powell A.J."/>
            <person name="Barry K."/>
            <person name="Miller A.N."/>
            <person name="Grigoriev I.V."/>
            <person name="Debuchy R."/>
            <person name="Gladieux P."/>
            <person name="Thoren M.H."/>
            <person name="Johannesson H."/>
        </authorList>
    </citation>
    <scope>NUCLEOTIDE SEQUENCE</scope>
    <source>
        <strain evidence="13">CBS 508.74</strain>
    </source>
</reference>
<dbReference type="PANTHER" id="PTHR12428:SF66">
    <property type="entry name" value="MITOCHONDRIAL INNER MEMBRANE PROTEIN OXA1L"/>
    <property type="match status" value="1"/>
</dbReference>
<evidence type="ECO:0000256" key="5">
    <source>
        <dbReference type="ARBA" id="ARBA00022946"/>
    </source>
</evidence>
<evidence type="ECO:0000256" key="3">
    <source>
        <dbReference type="ARBA" id="ARBA00022692"/>
    </source>
</evidence>
<dbReference type="InterPro" id="IPR013262">
    <property type="entry name" value="OMP_MIM1/TOM13_mt"/>
</dbReference>
<dbReference type="Pfam" id="PF02096">
    <property type="entry name" value="60KD_IMP"/>
    <property type="match status" value="1"/>
</dbReference>
<keyword evidence="7" id="KW-0496">Mitochondrion</keyword>
<keyword evidence="8 11" id="KW-0472">Membrane</keyword>
<feature type="transmembrane region" description="Helical" evidence="11">
    <location>
        <begin position="212"/>
        <end position="234"/>
    </location>
</feature>
<name>A0AAN6THX1_9PEZI</name>
<comment type="subcellular location">
    <subcellularLocation>
        <location evidence="9">Membrane</location>
        <topology evidence="9">Multi-pass membrane protein</topology>
    </subcellularLocation>
    <subcellularLocation>
        <location evidence="1">Mitochondrion inner membrane</location>
        <topology evidence="1">Multi-pass membrane protein</topology>
    </subcellularLocation>
</comment>
<proteinExistence type="inferred from homology"/>
<keyword evidence="4" id="KW-0999">Mitochondrion inner membrane</keyword>
<feature type="transmembrane region" description="Helical" evidence="11">
    <location>
        <begin position="298"/>
        <end position="322"/>
    </location>
</feature>
<keyword evidence="3 9" id="KW-0812">Transmembrane</keyword>
<dbReference type="EMBL" id="MU853336">
    <property type="protein sequence ID" value="KAK4114735.1"/>
    <property type="molecule type" value="Genomic_DNA"/>
</dbReference>
<evidence type="ECO:0000256" key="4">
    <source>
        <dbReference type="ARBA" id="ARBA00022792"/>
    </source>
</evidence>
<evidence type="ECO:0000256" key="1">
    <source>
        <dbReference type="ARBA" id="ARBA00004448"/>
    </source>
</evidence>
<dbReference type="CDD" id="cd20069">
    <property type="entry name" value="5TM_Oxa1-like"/>
    <property type="match status" value="1"/>
</dbReference>
<evidence type="ECO:0000313" key="13">
    <source>
        <dbReference type="EMBL" id="KAK4114735.1"/>
    </source>
</evidence>
<evidence type="ECO:0000256" key="2">
    <source>
        <dbReference type="ARBA" id="ARBA00009877"/>
    </source>
</evidence>
<comment type="caution">
    <text evidence="13">The sequence shown here is derived from an EMBL/GenBank/DDBJ whole genome shotgun (WGS) entry which is preliminary data.</text>
</comment>
<dbReference type="AlphaFoldDB" id="A0AAN6THX1"/>
<sequence>MASDEPPNPMAESGVTIPSDSEHYSGSSPPSSSSPAVILYKPPTIWSLLRGAAINLLLPFINGMMMGWGELFAHETAFRLGWANTRVIQKPSSRALSQQFGTALRGKTETASRRTNRPLVLAAATQPLVAPFRQARYASTQPAAALPAAASAAASDAPANAAALADVTATPVSLTGSDLLDIPEQIGFLKTLGLDYGWGPTSLMQMLLESTYVYTGLPWWASIAIVAVGIRAVLAKPTLDASENAQKLQQLLRDPRYNEAKTAMMASWAGGNHMAAVDARVRLQRMNREVGYKGWKSLAPLIQLPLGIGMFRLLSGMAALPVPSFEKGGFLWLTDLTVADPYFILPIMTGLVLTSSLRINLPYMPAQQQKVMKIMAVVMPPISTAVSVFLPAGTQFYFFVTTALHYFQTFLTHQNWFRRWFGLTPLPVPVKSGQVGAATWEAPRVLDVQAPRVKVQQPNGPKAESLYQTFTSTVDIAKEKMNSYVDKKSGKRNDAVAQEYEERRALEEKEKLIARLQGKKRARDDGSQ</sequence>
<dbReference type="InterPro" id="IPR028055">
    <property type="entry name" value="YidC/Oxa/ALB_C"/>
</dbReference>
<dbReference type="GeneID" id="89940793"/>
<feature type="region of interest" description="Disordered" evidence="10">
    <location>
        <begin position="1"/>
        <end position="34"/>
    </location>
</feature>
<evidence type="ECO:0000259" key="12">
    <source>
        <dbReference type="Pfam" id="PF02096"/>
    </source>
</evidence>
<dbReference type="RefSeq" id="XP_064672305.1">
    <property type="nucleotide sequence ID" value="XM_064816668.1"/>
</dbReference>
<dbReference type="Pfam" id="PF08219">
    <property type="entry name" value="TOM13"/>
    <property type="match status" value="1"/>
</dbReference>
<evidence type="ECO:0000256" key="9">
    <source>
        <dbReference type="RuleBase" id="RU003945"/>
    </source>
</evidence>
<keyword evidence="14" id="KW-1185">Reference proteome</keyword>
<keyword evidence="5" id="KW-0809">Transit peptide</keyword>
<dbReference type="GO" id="GO:0005741">
    <property type="term" value="C:mitochondrial outer membrane"/>
    <property type="evidence" value="ECO:0007669"/>
    <property type="project" value="InterPro"/>
</dbReference>
<protein>
    <submittedName>
        <fullName evidence="13">TOM13-domain-containing protein</fullName>
    </submittedName>
</protein>
<reference evidence="13" key="1">
    <citation type="journal article" date="2023" name="Mol. Phylogenet. Evol.">
        <title>Genome-scale phylogeny and comparative genomics of the fungal order Sordariales.</title>
        <authorList>
            <person name="Hensen N."/>
            <person name="Bonometti L."/>
            <person name="Westerberg I."/>
            <person name="Brannstrom I.O."/>
            <person name="Guillou S."/>
            <person name="Cros-Aarteil S."/>
            <person name="Calhoun S."/>
            <person name="Haridas S."/>
            <person name="Kuo A."/>
            <person name="Mondo S."/>
            <person name="Pangilinan J."/>
            <person name="Riley R."/>
            <person name="LaButti K."/>
            <person name="Andreopoulos B."/>
            <person name="Lipzen A."/>
            <person name="Chen C."/>
            <person name="Yan M."/>
            <person name="Daum C."/>
            <person name="Ng V."/>
            <person name="Clum A."/>
            <person name="Steindorff A."/>
            <person name="Ohm R.A."/>
            <person name="Martin F."/>
            <person name="Silar P."/>
            <person name="Natvig D.O."/>
            <person name="Lalanne C."/>
            <person name="Gautier V."/>
            <person name="Ament-Velasquez S.L."/>
            <person name="Kruys A."/>
            <person name="Hutchinson M.I."/>
            <person name="Powell A.J."/>
            <person name="Barry K."/>
            <person name="Miller A.N."/>
            <person name="Grigoriev I.V."/>
            <person name="Debuchy R."/>
            <person name="Gladieux P."/>
            <person name="Hiltunen Thoren M."/>
            <person name="Johannesson H."/>
        </authorList>
    </citation>
    <scope>NUCLEOTIDE SEQUENCE</scope>
    <source>
        <strain evidence="13">CBS 508.74</strain>
    </source>
</reference>
<dbReference type="Proteomes" id="UP001302812">
    <property type="component" value="Unassembled WGS sequence"/>
</dbReference>
<evidence type="ECO:0000256" key="10">
    <source>
        <dbReference type="SAM" id="MobiDB-lite"/>
    </source>
</evidence>
<feature type="transmembrane region" description="Helical" evidence="11">
    <location>
        <begin position="342"/>
        <end position="359"/>
    </location>
</feature>
<feature type="domain" description="Membrane insertase YidC/Oxa/ALB C-terminal" evidence="12">
    <location>
        <begin position="219"/>
        <end position="413"/>
    </location>
</feature>
<dbReference type="GO" id="GO:0032979">
    <property type="term" value="P:protein insertion into mitochondrial inner membrane from matrix"/>
    <property type="evidence" value="ECO:0007669"/>
    <property type="project" value="TreeGrafter"/>
</dbReference>
<evidence type="ECO:0000256" key="8">
    <source>
        <dbReference type="ARBA" id="ARBA00023136"/>
    </source>
</evidence>
<comment type="similarity">
    <text evidence="2 9">Belongs to the OXA1/ALB3/YidC family.</text>
</comment>
<feature type="transmembrane region" description="Helical" evidence="11">
    <location>
        <begin position="371"/>
        <end position="390"/>
    </location>
</feature>
<evidence type="ECO:0000256" key="6">
    <source>
        <dbReference type="ARBA" id="ARBA00022989"/>
    </source>
</evidence>
<gene>
    <name evidence="13" type="ORF">N656DRAFT_788170</name>
</gene>
<dbReference type="PANTHER" id="PTHR12428">
    <property type="entry name" value="OXA1"/>
    <property type="match status" value="1"/>
</dbReference>
<evidence type="ECO:0000313" key="14">
    <source>
        <dbReference type="Proteomes" id="UP001302812"/>
    </source>
</evidence>
<dbReference type="InterPro" id="IPR001708">
    <property type="entry name" value="YidC/ALB3/OXA1/COX18"/>
</dbReference>
<dbReference type="GO" id="GO:0005743">
    <property type="term" value="C:mitochondrial inner membrane"/>
    <property type="evidence" value="ECO:0007669"/>
    <property type="project" value="UniProtKB-SubCell"/>
</dbReference>
<feature type="compositionally biased region" description="Low complexity" evidence="10">
    <location>
        <begin position="24"/>
        <end position="34"/>
    </location>
</feature>
<accession>A0AAN6THX1</accession>
<evidence type="ECO:0000256" key="11">
    <source>
        <dbReference type="SAM" id="Phobius"/>
    </source>
</evidence>